<keyword evidence="9" id="KW-1185">Reference proteome</keyword>
<keyword evidence="2" id="KW-0813">Transport</keyword>
<keyword evidence="5 6" id="KW-0472">Membrane</keyword>
<dbReference type="InterPro" id="IPR011701">
    <property type="entry name" value="MFS"/>
</dbReference>
<accession>A0A1G6T812</accession>
<dbReference type="AlphaFoldDB" id="A0A1G6T812"/>
<feature type="transmembrane region" description="Helical" evidence="6">
    <location>
        <begin position="130"/>
        <end position="152"/>
    </location>
</feature>
<feature type="transmembrane region" description="Helical" evidence="6">
    <location>
        <begin position="261"/>
        <end position="288"/>
    </location>
</feature>
<dbReference type="PROSITE" id="PS50850">
    <property type="entry name" value="MFS"/>
    <property type="match status" value="1"/>
</dbReference>
<evidence type="ECO:0000259" key="7">
    <source>
        <dbReference type="PROSITE" id="PS50850"/>
    </source>
</evidence>
<protein>
    <submittedName>
        <fullName evidence="8">Major Facilitator Superfamily protein</fullName>
    </submittedName>
</protein>
<feature type="transmembrane region" description="Helical" evidence="6">
    <location>
        <begin position="328"/>
        <end position="347"/>
    </location>
</feature>
<organism evidence="8 9">
    <name type="scientific">Geodermatophilus telluris</name>
    <dbReference type="NCBI Taxonomy" id="1190417"/>
    <lineage>
        <taxon>Bacteria</taxon>
        <taxon>Bacillati</taxon>
        <taxon>Actinomycetota</taxon>
        <taxon>Actinomycetes</taxon>
        <taxon>Geodermatophilales</taxon>
        <taxon>Geodermatophilaceae</taxon>
        <taxon>Geodermatophilus</taxon>
    </lineage>
</organism>
<evidence type="ECO:0000313" key="9">
    <source>
        <dbReference type="Proteomes" id="UP000199416"/>
    </source>
</evidence>
<dbReference type="PANTHER" id="PTHR42718">
    <property type="entry name" value="MAJOR FACILITATOR SUPERFAMILY MULTIDRUG TRANSPORTER MFSC"/>
    <property type="match status" value="1"/>
</dbReference>
<reference evidence="9" key="1">
    <citation type="submission" date="2016-10" db="EMBL/GenBank/DDBJ databases">
        <authorList>
            <person name="Varghese N."/>
            <person name="Submissions S."/>
        </authorList>
    </citation>
    <scope>NUCLEOTIDE SEQUENCE [LARGE SCALE GENOMIC DNA]</scope>
    <source>
        <strain evidence="9">DSM 45421</strain>
    </source>
</reference>
<feature type="transmembrane region" description="Helical" evidence="6">
    <location>
        <begin position="601"/>
        <end position="620"/>
    </location>
</feature>
<dbReference type="GO" id="GO:0022857">
    <property type="term" value="F:transmembrane transporter activity"/>
    <property type="evidence" value="ECO:0007669"/>
    <property type="project" value="InterPro"/>
</dbReference>
<dbReference type="SUPFAM" id="SSF103473">
    <property type="entry name" value="MFS general substrate transporter"/>
    <property type="match status" value="1"/>
</dbReference>
<feature type="transmembrane region" description="Helical" evidence="6">
    <location>
        <begin position="39"/>
        <end position="67"/>
    </location>
</feature>
<dbReference type="RefSeq" id="WP_217637264.1">
    <property type="nucleotide sequence ID" value="NZ_FMZF01000006.1"/>
</dbReference>
<gene>
    <name evidence="8" type="ORF">SAMN05660690_3786</name>
</gene>
<dbReference type="CDD" id="cd06174">
    <property type="entry name" value="MFS"/>
    <property type="match status" value="1"/>
</dbReference>
<feature type="transmembrane region" description="Helical" evidence="6">
    <location>
        <begin position="195"/>
        <end position="215"/>
    </location>
</feature>
<name>A0A1G6T812_9ACTN</name>
<evidence type="ECO:0000313" key="8">
    <source>
        <dbReference type="EMBL" id="SDD25143.1"/>
    </source>
</evidence>
<dbReference type="PANTHER" id="PTHR42718:SF9">
    <property type="entry name" value="MAJOR FACILITATOR SUPERFAMILY MULTIDRUG TRANSPORTER MFSC"/>
    <property type="match status" value="1"/>
</dbReference>
<feature type="transmembrane region" description="Helical" evidence="6">
    <location>
        <begin position="73"/>
        <end position="96"/>
    </location>
</feature>
<dbReference type="Pfam" id="PF07690">
    <property type="entry name" value="MFS_1"/>
    <property type="match status" value="1"/>
</dbReference>
<keyword evidence="3 6" id="KW-0812">Transmembrane</keyword>
<dbReference type="STRING" id="1190417.SAMN05660690_3786"/>
<evidence type="ECO:0000256" key="6">
    <source>
        <dbReference type="SAM" id="Phobius"/>
    </source>
</evidence>
<evidence type="ECO:0000256" key="1">
    <source>
        <dbReference type="ARBA" id="ARBA00004651"/>
    </source>
</evidence>
<dbReference type="InterPro" id="IPR020846">
    <property type="entry name" value="MFS_dom"/>
</dbReference>
<dbReference type="Proteomes" id="UP000199416">
    <property type="component" value="Unassembled WGS sequence"/>
</dbReference>
<feature type="transmembrane region" description="Helical" evidence="6">
    <location>
        <begin position="353"/>
        <end position="375"/>
    </location>
</feature>
<sequence>MTATAVRPNEAPPPREVSGLRRLWDRKLHHYPENGPRSLYLGITVLATVILYYELYVGGAVATQIIAELGFSFTGYVFVSVIGNLVGAFASLFAGLADRWGRANLVVGGLLLTGLLLLVGLPHAPGKTAFTVLFAVLSFVEGVVLVATPALIRDFSPQVGRGVAMGFWTLGPVLGSLVVTTVSSNTLDEHPDWRWQFYVCGTAGLVVFVVALVGLRELSPALRDQLMVSMRDRALVEARARGLDTEQALKGHWRQVLRFDVVGSAFAISIFLLLYYILVGFAVVYFATVFGYSEQRANALANWYWVTNAIALVVTGVLTDRFRVRKPFMVVGTLVGLVGSVLFALSATRPETGYYTIATYFILSAAGGGMAYVAWMASFTETVERHNPAATATGLAVWGWLLRLVVTASLAVFTLVVPATSVLVDQGSRVSEIVAAHPQEVAVLSALDPATSAALAADPQDVGALATALGAVATQQGADADEAAAVSEAVRTRAPQLAAAQAVDPATLAALQADPTDPAAGAAAVGQIASALGVDAGQATQLLVSLGDPAVQADLALVQRYGTVLQQANTSIPADDLAYLAEHGDEVAAAAEENPRQWQRWWWVCVAGQLLFLPFVFVMAGRWSPRRARQDEQAHEEMVARELAALERTNG</sequence>
<feature type="domain" description="Major facilitator superfamily (MFS) profile" evidence="7">
    <location>
        <begin position="40"/>
        <end position="454"/>
    </location>
</feature>
<feature type="transmembrane region" description="Helical" evidence="6">
    <location>
        <begin position="395"/>
        <end position="417"/>
    </location>
</feature>
<dbReference type="InterPro" id="IPR036259">
    <property type="entry name" value="MFS_trans_sf"/>
</dbReference>
<evidence type="ECO:0000256" key="2">
    <source>
        <dbReference type="ARBA" id="ARBA00022448"/>
    </source>
</evidence>
<keyword evidence="4 6" id="KW-1133">Transmembrane helix</keyword>
<comment type="subcellular location">
    <subcellularLocation>
        <location evidence="1">Cell membrane</location>
        <topology evidence="1">Multi-pass membrane protein</topology>
    </subcellularLocation>
</comment>
<dbReference type="Gene3D" id="1.20.1250.20">
    <property type="entry name" value="MFS general substrate transporter like domains"/>
    <property type="match status" value="2"/>
</dbReference>
<dbReference type="EMBL" id="FMZF01000006">
    <property type="protein sequence ID" value="SDD25143.1"/>
    <property type="molecule type" value="Genomic_DNA"/>
</dbReference>
<evidence type="ECO:0000256" key="3">
    <source>
        <dbReference type="ARBA" id="ARBA00022692"/>
    </source>
</evidence>
<evidence type="ECO:0000256" key="4">
    <source>
        <dbReference type="ARBA" id="ARBA00022989"/>
    </source>
</evidence>
<feature type="transmembrane region" description="Helical" evidence="6">
    <location>
        <begin position="300"/>
        <end position="319"/>
    </location>
</feature>
<proteinExistence type="predicted"/>
<feature type="transmembrane region" description="Helical" evidence="6">
    <location>
        <begin position="103"/>
        <end position="124"/>
    </location>
</feature>
<evidence type="ECO:0000256" key="5">
    <source>
        <dbReference type="ARBA" id="ARBA00023136"/>
    </source>
</evidence>
<dbReference type="GO" id="GO:0005886">
    <property type="term" value="C:plasma membrane"/>
    <property type="evidence" value="ECO:0007669"/>
    <property type="project" value="UniProtKB-SubCell"/>
</dbReference>
<feature type="transmembrane region" description="Helical" evidence="6">
    <location>
        <begin position="164"/>
        <end position="183"/>
    </location>
</feature>